<comment type="caution">
    <text evidence="2">The sequence shown here is derived from an EMBL/GenBank/DDBJ whole genome shotgun (WGS) entry which is preliminary data.</text>
</comment>
<proteinExistence type="predicted"/>
<gene>
    <name evidence="2" type="ORF">NQU55_11845</name>
</gene>
<keyword evidence="3" id="KW-1185">Reference proteome</keyword>
<dbReference type="RefSeq" id="WP_256790471.1">
    <property type="nucleotide sequence ID" value="NZ_JAATER010000164.1"/>
</dbReference>
<dbReference type="EMBL" id="JANIID010000008">
    <property type="protein sequence ID" value="MCQ8770468.1"/>
    <property type="molecule type" value="Genomic_DNA"/>
</dbReference>
<evidence type="ECO:0000313" key="2">
    <source>
        <dbReference type="EMBL" id="MCQ8770468.1"/>
    </source>
</evidence>
<protein>
    <submittedName>
        <fullName evidence="2">Uncharacterized protein</fullName>
    </submittedName>
</protein>
<evidence type="ECO:0000256" key="1">
    <source>
        <dbReference type="SAM" id="MobiDB-lite"/>
    </source>
</evidence>
<evidence type="ECO:0000313" key="3">
    <source>
        <dbReference type="Proteomes" id="UP001142374"/>
    </source>
</evidence>
<dbReference type="AlphaFoldDB" id="A0A9X2LFZ5"/>
<name>A0A9X2LFZ5_9ACTN</name>
<reference evidence="2" key="1">
    <citation type="submission" date="2022-06" db="EMBL/GenBank/DDBJ databases">
        <title>WGS of actinobacteria.</title>
        <authorList>
            <person name="Thawai C."/>
        </authorList>
    </citation>
    <scope>NUCLEOTIDE SEQUENCE</scope>
    <source>
        <strain evidence="2">AA8</strain>
    </source>
</reference>
<sequence length="42" mass="4458">MSEIEITVVEERVSSLEAIGMDEGCSSSSSSSSLDISDVDFE</sequence>
<accession>A0A9X2LFZ5</accession>
<feature type="region of interest" description="Disordered" evidence="1">
    <location>
        <begin position="20"/>
        <end position="42"/>
    </location>
</feature>
<dbReference type="Proteomes" id="UP001142374">
    <property type="component" value="Unassembled WGS sequence"/>
</dbReference>
<organism evidence="2 3">
    <name type="scientific">Streptomyces telluris</name>
    <dbReference type="NCBI Taxonomy" id="2720021"/>
    <lineage>
        <taxon>Bacteria</taxon>
        <taxon>Bacillati</taxon>
        <taxon>Actinomycetota</taxon>
        <taxon>Actinomycetes</taxon>
        <taxon>Kitasatosporales</taxon>
        <taxon>Streptomycetaceae</taxon>
        <taxon>Streptomyces</taxon>
    </lineage>
</organism>